<keyword evidence="3" id="KW-1185">Reference proteome</keyword>
<comment type="caution">
    <text evidence="2">The sequence shown here is derived from an EMBL/GenBank/DDBJ whole genome shotgun (WGS) entry which is preliminary data.</text>
</comment>
<accession>A0ABN3CP82</accession>
<protein>
    <recommendedName>
        <fullName evidence="4">DUF4386 family protein</fullName>
    </recommendedName>
</protein>
<feature type="transmembrane region" description="Helical" evidence="1">
    <location>
        <begin position="56"/>
        <end position="75"/>
    </location>
</feature>
<dbReference type="Proteomes" id="UP001499843">
    <property type="component" value="Unassembled WGS sequence"/>
</dbReference>
<keyword evidence="1" id="KW-0472">Membrane</keyword>
<feature type="transmembrane region" description="Helical" evidence="1">
    <location>
        <begin position="132"/>
        <end position="155"/>
    </location>
</feature>
<proteinExistence type="predicted"/>
<feature type="transmembrane region" description="Helical" evidence="1">
    <location>
        <begin position="162"/>
        <end position="179"/>
    </location>
</feature>
<evidence type="ECO:0000313" key="2">
    <source>
        <dbReference type="EMBL" id="GAA2211243.1"/>
    </source>
</evidence>
<feature type="transmembrane region" description="Helical" evidence="1">
    <location>
        <begin position="185"/>
        <end position="206"/>
    </location>
</feature>
<sequence>MLTNASAFRRVAAGACLVLAPLCLLLGMVTDPTEPGPYDPLVYAENPGAVGVSATLLHYAWVLFVPGVIGLVHLVRRKGVVLANLAGAVTVIGLINFSSLMISDFFDIVLYGSLPADQAHKLMEEAAQPAMIAAWQLPGMIGSFLGLVLVAVAYARSGRAGWWFPAGVLGGIAVWLYGASQWNEVLGFGGPVILLLVFGYVGVSIIRMTDAEWSGEAEEPRLSGLGAGGGSR</sequence>
<dbReference type="RefSeq" id="WP_344483484.1">
    <property type="nucleotide sequence ID" value="NZ_BAAAQX010000020.1"/>
</dbReference>
<evidence type="ECO:0000256" key="1">
    <source>
        <dbReference type="SAM" id="Phobius"/>
    </source>
</evidence>
<evidence type="ECO:0000313" key="3">
    <source>
        <dbReference type="Proteomes" id="UP001499843"/>
    </source>
</evidence>
<feature type="transmembrane region" description="Helical" evidence="1">
    <location>
        <begin position="82"/>
        <end position="102"/>
    </location>
</feature>
<name>A0ABN3CP82_9ACTN</name>
<organism evidence="2 3">
    <name type="scientific">Nonomuraea monospora</name>
    <dbReference type="NCBI Taxonomy" id="568818"/>
    <lineage>
        <taxon>Bacteria</taxon>
        <taxon>Bacillati</taxon>
        <taxon>Actinomycetota</taxon>
        <taxon>Actinomycetes</taxon>
        <taxon>Streptosporangiales</taxon>
        <taxon>Streptosporangiaceae</taxon>
        <taxon>Nonomuraea</taxon>
    </lineage>
</organism>
<keyword evidence="1" id="KW-1133">Transmembrane helix</keyword>
<reference evidence="2 3" key="1">
    <citation type="journal article" date="2019" name="Int. J. Syst. Evol. Microbiol.">
        <title>The Global Catalogue of Microorganisms (GCM) 10K type strain sequencing project: providing services to taxonomists for standard genome sequencing and annotation.</title>
        <authorList>
            <consortium name="The Broad Institute Genomics Platform"/>
            <consortium name="The Broad Institute Genome Sequencing Center for Infectious Disease"/>
            <person name="Wu L."/>
            <person name="Ma J."/>
        </authorList>
    </citation>
    <scope>NUCLEOTIDE SEQUENCE [LARGE SCALE GENOMIC DNA]</scope>
    <source>
        <strain evidence="2 3">JCM 16114</strain>
    </source>
</reference>
<gene>
    <name evidence="2" type="ORF">GCM10009850_067020</name>
</gene>
<keyword evidence="1" id="KW-0812">Transmembrane</keyword>
<evidence type="ECO:0008006" key="4">
    <source>
        <dbReference type="Google" id="ProtNLM"/>
    </source>
</evidence>
<dbReference type="EMBL" id="BAAAQX010000020">
    <property type="protein sequence ID" value="GAA2211243.1"/>
    <property type="molecule type" value="Genomic_DNA"/>
</dbReference>